<proteinExistence type="predicted"/>
<name>A0A2A7BM57_9BACI</name>
<accession>A0A2A7BM57</accession>
<gene>
    <name evidence="1" type="ORF">COO17_22715</name>
</gene>
<feature type="non-terminal residue" evidence="1">
    <location>
        <position position="31"/>
    </location>
</feature>
<evidence type="ECO:0000313" key="2">
    <source>
        <dbReference type="Proteomes" id="UP000220111"/>
    </source>
</evidence>
<dbReference type="EMBL" id="NVPQ01000084">
    <property type="protein sequence ID" value="PDY37577.1"/>
    <property type="molecule type" value="Genomic_DNA"/>
</dbReference>
<comment type="caution">
    <text evidence="1">The sequence shown here is derived from an EMBL/GenBank/DDBJ whole genome shotgun (WGS) entry which is preliminary data.</text>
</comment>
<organism evidence="1 2">
    <name type="scientific">Bacillus wiedmannii</name>
    <dbReference type="NCBI Taxonomy" id="1890302"/>
    <lineage>
        <taxon>Bacteria</taxon>
        <taxon>Bacillati</taxon>
        <taxon>Bacillota</taxon>
        <taxon>Bacilli</taxon>
        <taxon>Bacillales</taxon>
        <taxon>Bacillaceae</taxon>
        <taxon>Bacillus</taxon>
        <taxon>Bacillus cereus group</taxon>
    </lineage>
</organism>
<dbReference type="Proteomes" id="UP000220111">
    <property type="component" value="Unassembled WGS sequence"/>
</dbReference>
<protein>
    <submittedName>
        <fullName evidence="1">Uncharacterized protein</fullName>
    </submittedName>
</protein>
<dbReference type="AlphaFoldDB" id="A0A2A7BM57"/>
<evidence type="ECO:0000313" key="1">
    <source>
        <dbReference type="EMBL" id="PDY37577.1"/>
    </source>
</evidence>
<sequence>MSWKNDCWSSKKKHCCDDWWKSKEQHHCDDD</sequence>
<reference evidence="1 2" key="1">
    <citation type="submission" date="2017-09" db="EMBL/GenBank/DDBJ databases">
        <title>Large-scale bioinformatics analysis of Bacillus genomes uncovers conserved roles of natural products in bacterial physiology.</title>
        <authorList>
            <consortium name="Agbiome Team Llc"/>
            <person name="Bleich R.M."/>
            <person name="Grubbs K.J."/>
            <person name="Santa Maria K.C."/>
            <person name="Allen S.E."/>
            <person name="Farag S."/>
            <person name="Shank E.A."/>
            <person name="Bowers A."/>
        </authorList>
    </citation>
    <scope>NUCLEOTIDE SEQUENCE [LARGE SCALE GENOMIC DNA]</scope>
    <source>
        <strain evidence="1 2">AFS098222</strain>
    </source>
</reference>